<dbReference type="EC" id="3.4.21.89" evidence="1"/>
<dbReference type="GO" id="GO:0006465">
    <property type="term" value="P:signal peptide processing"/>
    <property type="evidence" value="ECO:0007669"/>
    <property type="project" value="UniProtKB-UniRule"/>
</dbReference>
<accession>A0A849BTZ9</accession>
<organism evidence="2 3">
    <name type="scientific">Pseudokineococcus marinus</name>
    <dbReference type="NCBI Taxonomy" id="351215"/>
    <lineage>
        <taxon>Bacteria</taxon>
        <taxon>Bacillati</taxon>
        <taxon>Actinomycetota</taxon>
        <taxon>Actinomycetes</taxon>
        <taxon>Kineosporiales</taxon>
        <taxon>Kineosporiaceae</taxon>
        <taxon>Pseudokineococcus</taxon>
    </lineage>
</organism>
<dbReference type="GO" id="GO:0016020">
    <property type="term" value="C:membrane"/>
    <property type="evidence" value="ECO:0007669"/>
    <property type="project" value="UniProtKB-UniRule"/>
</dbReference>
<dbReference type="RefSeq" id="WP_171203689.1">
    <property type="nucleotide sequence ID" value="NZ_BAAANP010000012.1"/>
</dbReference>
<dbReference type="NCBIfam" id="TIGR02228">
    <property type="entry name" value="sigpep_I_arch"/>
    <property type="match status" value="1"/>
</dbReference>
<dbReference type="EMBL" id="JABEMA010000219">
    <property type="protein sequence ID" value="NNH23904.1"/>
    <property type="molecule type" value="Genomic_DNA"/>
</dbReference>
<proteinExistence type="predicted"/>
<dbReference type="GO" id="GO:0009003">
    <property type="term" value="F:signal peptidase activity"/>
    <property type="evidence" value="ECO:0007669"/>
    <property type="project" value="UniProtKB-EC"/>
</dbReference>
<evidence type="ECO:0000313" key="3">
    <source>
        <dbReference type="Proteomes" id="UP000555552"/>
    </source>
</evidence>
<gene>
    <name evidence="2" type="ORF">HLB09_12570</name>
</gene>
<protein>
    <recommendedName>
        <fullName evidence="1">Signal peptidase I</fullName>
        <ecNumber evidence="1">3.4.21.89</ecNumber>
    </recommendedName>
</protein>
<evidence type="ECO:0000313" key="2">
    <source>
        <dbReference type="EMBL" id="NNH23904.1"/>
    </source>
</evidence>
<sequence length="171" mass="17758">MSTTSERLREAALTTGAVLGCACLALVLLGAVLDATLVVFKTGSMSPTMPTGALAVVRQVDALDVGVGDVVTVTREGRLPITHRVVQADPDPAVPGGARLVLRGDANSSVDPTPYDVTRVGRVVWALPHLGTWVENAQRPAVLGAATATVTGLVVLAVWPRREHELAEVAP</sequence>
<comment type="caution">
    <text evidence="2">The sequence shown here is derived from an EMBL/GenBank/DDBJ whole genome shotgun (WGS) entry which is preliminary data.</text>
</comment>
<keyword evidence="3" id="KW-1185">Reference proteome</keyword>
<keyword evidence="2" id="KW-0378">Hydrolase</keyword>
<dbReference type="AlphaFoldDB" id="A0A849BTZ9"/>
<dbReference type="GO" id="GO:0004252">
    <property type="term" value="F:serine-type endopeptidase activity"/>
    <property type="evidence" value="ECO:0007669"/>
    <property type="project" value="UniProtKB-UniRule"/>
</dbReference>
<reference evidence="2 3" key="1">
    <citation type="submission" date="2020-05" db="EMBL/GenBank/DDBJ databases">
        <title>MicrobeNet Type strains.</title>
        <authorList>
            <person name="Nicholson A.C."/>
        </authorList>
    </citation>
    <scope>NUCLEOTIDE SEQUENCE [LARGE SCALE GENOMIC DNA]</scope>
    <source>
        <strain evidence="2 3">JCM 14547</strain>
    </source>
</reference>
<dbReference type="Proteomes" id="UP000555552">
    <property type="component" value="Unassembled WGS sequence"/>
</dbReference>
<dbReference type="PROSITE" id="PS51257">
    <property type="entry name" value="PROKAR_LIPOPROTEIN"/>
    <property type="match status" value="1"/>
</dbReference>
<dbReference type="InterPro" id="IPR001733">
    <property type="entry name" value="Peptidase_S26B"/>
</dbReference>
<name>A0A849BTZ9_9ACTN</name>
<evidence type="ECO:0000256" key="1">
    <source>
        <dbReference type="NCBIfam" id="TIGR02228"/>
    </source>
</evidence>